<accession>A0A5N7CY51</accession>
<dbReference type="EMBL" id="ML736855">
    <property type="protein sequence ID" value="KAE8398513.1"/>
    <property type="molecule type" value="Genomic_DNA"/>
</dbReference>
<dbReference type="Proteomes" id="UP000325579">
    <property type="component" value="Unassembled WGS sequence"/>
</dbReference>
<evidence type="ECO:0000313" key="3">
    <source>
        <dbReference type="Proteomes" id="UP000325579"/>
    </source>
</evidence>
<keyword evidence="3" id="KW-1185">Reference proteome</keyword>
<keyword evidence="1" id="KW-0812">Transmembrane</keyword>
<sequence length="109" mass="12072">MDYPVAAIVHCALQVLSIGLTNSFLFAPLLVSGASLRYGFLSKLESTPLFLEMISFAYLVLEGRLILTLLIVELIHMEVGVESSSYWKAKKAYYGLDRCCNQGRLLGPL</sequence>
<reference evidence="2 3" key="1">
    <citation type="submission" date="2019-04" db="EMBL/GenBank/DDBJ databases">
        <authorList>
            <consortium name="DOE Joint Genome Institute"/>
            <person name="Mondo S."/>
            <person name="Kjaerbolling I."/>
            <person name="Vesth T."/>
            <person name="Frisvad J.C."/>
            <person name="Nybo J.L."/>
            <person name="Theobald S."/>
            <person name="Kildgaard S."/>
            <person name="Isbrandt T."/>
            <person name="Kuo A."/>
            <person name="Sato A."/>
            <person name="Lyhne E.K."/>
            <person name="Kogle M.E."/>
            <person name="Wiebenga A."/>
            <person name="Kun R.S."/>
            <person name="Lubbers R.J."/>
            <person name="Makela M.R."/>
            <person name="Barry K."/>
            <person name="Chovatia M."/>
            <person name="Clum A."/>
            <person name="Daum C."/>
            <person name="Haridas S."/>
            <person name="He G."/>
            <person name="LaButti K."/>
            <person name="Lipzen A."/>
            <person name="Riley R."/>
            <person name="Salamov A."/>
            <person name="Simmons B.A."/>
            <person name="Magnuson J.K."/>
            <person name="Henrissat B."/>
            <person name="Mortensen U.H."/>
            <person name="Larsen T.O."/>
            <person name="Devries R.P."/>
            <person name="Grigoriev I.V."/>
            <person name="Machida M."/>
            <person name="Baker S.E."/>
            <person name="Andersen M.R."/>
            <person name="Cantor M.N."/>
            <person name="Hua S.X."/>
        </authorList>
    </citation>
    <scope>NUCLEOTIDE SEQUENCE [LARGE SCALE GENOMIC DNA]</scope>
    <source>
        <strain evidence="2 3">CBS 119388</strain>
    </source>
</reference>
<dbReference type="AlphaFoldDB" id="A0A5N7CY51"/>
<organism evidence="2 3">
    <name type="scientific">Aspergillus pseudonomiae</name>
    <dbReference type="NCBI Taxonomy" id="1506151"/>
    <lineage>
        <taxon>Eukaryota</taxon>
        <taxon>Fungi</taxon>
        <taxon>Dikarya</taxon>
        <taxon>Ascomycota</taxon>
        <taxon>Pezizomycotina</taxon>
        <taxon>Eurotiomycetes</taxon>
        <taxon>Eurotiomycetidae</taxon>
        <taxon>Eurotiales</taxon>
        <taxon>Aspergillaceae</taxon>
        <taxon>Aspergillus</taxon>
        <taxon>Aspergillus subgen. Circumdati</taxon>
    </lineage>
</organism>
<gene>
    <name evidence="2" type="ORF">BDV37DRAFT_27044</name>
</gene>
<proteinExistence type="predicted"/>
<keyword evidence="1" id="KW-0472">Membrane</keyword>
<dbReference type="GeneID" id="43669251"/>
<evidence type="ECO:0000313" key="2">
    <source>
        <dbReference type="EMBL" id="KAE8398513.1"/>
    </source>
</evidence>
<protein>
    <submittedName>
        <fullName evidence="2">Uncharacterized protein</fullName>
    </submittedName>
</protein>
<name>A0A5N7CY51_9EURO</name>
<dbReference type="RefSeq" id="XP_031935832.1">
    <property type="nucleotide sequence ID" value="XM_032084560.1"/>
</dbReference>
<evidence type="ECO:0000256" key="1">
    <source>
        <dbReference type="SAM" id="Phobius"/>
    </source>
</evidence>
<feature type="transmembrane region" description="Helical" evidence="1">
    <location>
        <begin position="49"/>
        <end position="72"/>
    </location>
</feature>
<keyword evidence="1" id="KW-1133">Transmembrane helix</keyword>